<dbReference type="Gene3D" id="1.10.150.870">
    <property type="match status" value="1"/>
</dbReference>
<dbReference type="GO" id="GO:0005737">
    <property type="term" value="C:cytoplasm"/>
    <property type="evidence" value="ECO:0007669"/>
    <property type="project" value="UniProtKB-SubCell"/>
</dbReference>
<keyword evidence="2 11" id="KW-0963">Cytoplasm</keyword>
<protein>
    <recommendedName>
        <fullName evidence="11">DNA polymerase III PolC-type</fullName>
        <shortName evidence="11">PolIII</shortName>
        <ecNumber evidence="11">2.7.7.7</ecNumber>
    </recommendedName>
</protein>
<dbReference type="NCBIfam" id="TIGR00573">
    <property type="entry name" value="dnaq"/>
    <property type="match status" value="1"/>
</dbReference>
<dbReference type="Gene3D" id="3.30.420.10">
    <property type="entry name" value="Ribonuclease H-like superfamily/Ribonuclease H"/>
    <property type="match status" value="1"/>
</dbReference>
<dbReference type="InterPro" id="IPR044923">
    <property type="entry name" value="PolC_middle_finger_sf"/>
</dbReference>
<evidence type="ECO:0000256" key="10">
    <source>
        <dbReference type="ARBA" id="ARBA00049244"/>
    </source>
</evidence>
<dbReference type="PANTHER" id="PTHR32294">
    <property type="entry name" value="DNA POLYMERASE III SUBUNIT ALPHA"/>
    <property type="match status" value="1"/>
</dbReference>
<dbReference type="GO" id="GO:0003677">
    <property type="term" value="F:DNA binding"/>
    <property type="evidence" value="ECO:0007669"/>
    <property type="project" value="UniProtKB-UniRule"/>
</dbReference>
<dbReference type="InterPro" id="IPR004805">
    <property type="entry name" value="DnaE2/DnaE/PolC"/>
</dbReference>
<dbReference type="EC" id="2.7.7.7" evidence="11"/>
<keyword evidence="5 11" id="KW-0235">DNA replication</keyword>
<dbReference type="KEGG" id="ptrh:RsTaC01_0711"/>
<dbReference type="Pfam" id="PF02811">
    <property type="entry name" value="PHP"/>
    <property type="match status" value="1"/>
</dbReference>
<dbReference type="GO" id="GO:0003887">
    <property type="term" value="F:DNA-directed DNA polymerase activity"/>
    <property type="evidence" value="ECO:0007669"/>
    <property type="project" value="UniProtKB-UniRule"/>
</dbReference>
<evidence type="ECO:0000256" key="8">
    <source>
        <dbReference type="ARBA" id="ARBA00022839"/>
    </source>
</evidence>
<dbReference type="InterPro" id="IPR006308">
    <property type="entry name" value="Pol_III_a_PolC-type_gram_pos"/>
</dbReference>
<dbReference type="InterPro" id="IPR011708">
    <property type="entry name" value="DNA_pol3_alpha_NTPase_dom"/>
</dbReference>
<keyword evidence="6 11" id="KW-0540">Nuclease</keyword>
<dbReference type="EMBL" id="AP027925">
    <property type="protein sequence ID" value="BED92825.1"/>
    <property type="molecule type" value="Genomic_DNA"/>
</dbReference>
<dbReference type="Pfam" id="PF07733">
    <property type="entry name" value="DNA_pol3_alpha"/>
    <property type="match status" value="2"/>
</dbReference>
<keyword evidence="7 11" id="KW-0378">Hydrolase</keyword>
<evidence type="ECO:0000256" key="3">
    <source>
        <dbReference type="ARBA" id="ARBA00022679"/>
    </source>
</evidence>
<evidence type="ECO:0000256" key="6">
    <source>
        <dbReference type="ARBA" id="ARBA00022722"/>
    </source>
</evidence>
<dbReference type="GO" id="GO:0006261">
    <property type="term" value="P:DNA-templated DNA replication"/>
    <property type="evidence" value="ECO:0007669"/>
    <property type="project" value="UniProtKB-UniRule"/>
</dbReference>
<dbReference type="PANTHER" id="PTHR32294:SF5">
    <property type="entry name" value="DNA POLYMERASE III POLC-TYPE"/>
    <property type="match status" value="1"/>
</dbReference>
<comment type="function">
    <text evidence="1 11">Required for replicative DNA synthesis. This DNA polymerase also exhibits 3' to 5' exonuclease activity.</text>
</comment>
<comment type="similarity">
    <text evidence="11">Belongs to the DNA polymerase type-C family. PolC subfamily.</text>
</comment>
<keyword evidence="8 11" id="KW-0269">Exonuclease</keyword>
<evidence type="ECO:0000256" key="1">
    <source>
        <dbReference type="ARBA" id="ARBA00003452"/>
    </source>
</evidence>
<keyword evidence="4 11" id="KW-0548">Nucleotidyltransferase</keyword>
<dbReference type="NCBIfam" id="TIGR01405">
    <property type="entry name" value="polC_Gram_pos"/>
    <property type="match status" value="1"/>
</dbReference>
<name>A0AA48IC76_9FIRM</name>
<evidence type="ECO:0000256" key="7">
    <source>
        <dbReference type="ARBA" id="ARBA00022801"/>
    </source>
</evidence>
<sequence length="1347" mass="154216">MSNKKFNEVFRKYFKKNVFSQDTEIELMKIIRKKKFLEIYLNVFVEKELVEKELLNLDIGFKEVKIICKDRTKEKIEKKDNLNLDLEKKTENIKSDLKVVGKIFENNDCWIPEMIKGTNKEFYGELIKLNEKFIKIKEIIGEIKDVIIWGDIVSIDFINTKDKKKYIVNINLTDYTNSITCRVIDLIKKVEFLRELKKNNTVLIKGNSTFDNYSKEILIDIKSINYVEKSEMLDTSLEKRVELHMHSNMSALDGLTSVSKIIERAYKWGHKAIAITDHGVVQAFPEAMNTVNKIKKNGGNMKIIYGVENYFVNDSISIVVGNENSDFNKDFICFDIETSGLNAQNDKIIEIGAVKVFNRTVTENFSSFINQKIEISQKITEITGIDNRMLENSPEEKKVLENFIKFCGKNPILVAHNAVFDVSFIKTSIKNNGLKFDFTFIDTVPMSRAVLSLKNYKLDTVAKFLKISEFNHHRALDDALALGCILIELFKIIEEKNNINSIQELNTGLSKADFKKLPTYHQIILVKNLIGLKNLYKLISFSHLDYFYKKPKILKSELIKYREGLLIGSACEAGDLFRAIVSGRPWDDLIEIASFYDYLEIQPLENNFYMLREKVIQDIEDLKKFNKIVIKLGNELDIPVVATGDVHFLEPYEADYRKILMFAQGYEDAENQAPLYLKPTQEMLKDFEYLGREKAHEVVIENPNKISNLIKEISPIPSGVYPPKLKGSNEELIKITWKHAKEIYGEDLPKIVKKRLERELNSIIKYGFSVLYMTAQKLVAESERLGYLVGSRGSVGSSFVANIAGISEVNPLVPHYICQKCKGSEFITDGSYGSGFDLPEKNCPKCEKPYLQDGHDIPFETFLGFEGNKTPDIDLNFSGECQEKIHKYTEKLFGKDKVFKAGTIATIAEKTGIGFVKKYSEVKNIKYKKAEILRLSIGCSGVKRTTGQHPGGMIVVPDYKEIYDFCPIQKPANDQKSENITTHFDFHSIHDTIYKLDELGHDVPSIYYYLEKFTSIKIKKVPMSDKRVLSLFTSTEALKVTPEQIDSQTGTFSLPEVGTNFVRKMLVEANPKNFADLLQISGLSHGTDVWIGNAQELIKNKICKISEVIGTRDSIMTYLTHKNIEPKTAFKIMEITRKGLASKLLKEEDINLLIKNDVPEWYIESCKKIKYLFPKAHAVAYMISTLKLAWYKIYKKIEYYAAYFTVRGEDFDGITVMQGHQAVKNKIKEINERAKGTTTAKDLTSYSTLQIINEAIARNVEFLPVDLYKSDAKMFLVENKKIRLPFSTISGIGQAAAENLREARKDGEFLSIQEIQDRTKLPKPVLETLKKYGVLKNLPESNQLSFF</sequence>
<dbReference type="Pfam" id="PF00929">
    <property type="entry name" value="RNase_T"/>
    <property type="match status" value="1"/>
</dbReference>
<evidence type="ECO:0000313" key="14">
    <source>
        <dbReference type="EMBL" id="BED92825.1"/>
    </source>
</evidence>
<dbReference type="Gene3D" id="2.40.50.140">
    <property type="entry name" value="Nucleic acid-binding proteins"/>
    <property type="match status" value="1"/>
</dbReference>
<evidence type="ECO:0000256" key="2">
    <source>
        <dbReference type="ARBA" id="ARBA00022490"/>
    </source>
</evidence>
<evidence type="ECO:0000256" key="9">
    <source>
        <dbReference type="ARBA" id="ARBA00022932"/>
    </source>
</evidence>
<dbReference type="InterPro" id="IPR029460">
    <property type="entry name" value="DNAPol_HHH"/>
</dbReference>
<dbReference type="InterPro" id="IPR040982">
    <property type="entry name" value="DNA_pol3_finger"/>
</dbReference>
<dbReference type="InterPro" id="IPR003141">
    <property type="entry name" value="Pol/His_phosphatase_N"/>
</dbReference>
<dbReference type="NCBIfam" id="NF001688">
    <property type="entry name" value="PRK00448.1"/>
    <property type="match status" value="1"/>
</dbReference>
<reference evidence="14" key="1">
    <citation type="journal article" date="2023" name="ISME J.">
        <title>Emergence of putative energy parasites within Clostridia revealed by genome analysis of a novel endosymbiotic clade.</title>
        <authorList>
            <person name="Takahashi K."/>
            <person name="Kuwahara H."/>
            <person name="Horikawa Y."/>
            <person name="Izawa K."/>
            <person name="Kato D."/>
            <person name="Inagaki T."/>
            <person name="Yuki M."/>
            <person name="Ohkuma M."/>
            <person name="Hongoh Y."/>
        </authorList>
    </citation>
    <scope>NUCLEOTIDE SEQUENCE</scope>
    <source>
        <strain evidence="14">RsTa-C01</strain>
    </source>
</reference>
<evidence type="ECO:0000256" key="4">
    <source>
        <dbReference type="ARBA" id="ARBA00022695"/>
    </source>
</evidence>
<dbReference type="CDD" id="cd07435">
    <property type="entry name" value="PHP_PolIIIA_POLC"/>
    <property type="match status" value="1"/>
</dbReference>
<dbReference type="InterPro" id="IPR004013">
    <property type="entry name" value="PHP_dom"/>
</dbReference>
<feature type="domain" description="Polymerase/histidinol phosphatase N-terminal" evidence="13">
    <location>
        <begin position="241"/>
        <end position="313"/>
    </location>
</feature>
<keyword evidence="3 11" id="KW-0808">Transferase</keyword>
<evidence type="ECO:0000259" key="13">
    <source>
        <dbReference type="SMART" id="SM00481"/>
    </source>
</evidence>
<feature type="domain" description="Exonuclease" evidence="12">
    <location>
        <begin position="330"/>
        <end position="495"/>
    </location>
</feature>
<dbReference type="Gene3D" id="6.10.140.1510">
    <property type="match status" value="1"/>
</dbReference>
<dbReference type="Gene3D" id="1.10.150.700">
    <property type="entry name" value="PolC, middle finger domain"/>
    <property type="match status" value="1"/>
</dbReference>
<evidence type="ECO:0000259" key="12">
    <source>
        <dbReference type="SMART" id="SM00479"/>
    </source>
</evidence>
<dbReference type="Gene3D" id="3.20.20.140">
    <property type="entry name" value="Metal-dependent hydrolases"/>
    <property type="match status" value="2"/>
</dbReference>
<dbReference type="SUPFAM" id="SSF53098">
    <property type="entry name" value="Ribonuclease H-like"/>
    <property type="match status" value="1"/>
</dbReference>
<dbReference type="InterPro" id="IPR013520">
    <property type="entry name" value="Ribonucl_H"/>
</dbReference>
<dbReference type="SMART" id="SM00481">
    <property type="entry name" value="POLIIIAc"/>
    <property type="match status" value="1"/>
</dbReference>
<dbReference type="InterPro" id="IPR036397">
    <property type="entry name" value="RNaseH_sf"/>
</dbReference>
<dbReference type="InterPro" id="IPR012340">
    <property type="entry name" value="NA-bd_OB-fold"/>
</dbReference>
<dbReference type="CDD" id="cd06127">
    <property type="entry name" value="DEDDh"/>
    <property type="match status" value="1"/>
</dbReference>
<dbReference type="SMART" id="SM00479">
    <property type="entry name" value="EXOIII"/>
    <property type="match status" value="1"/>
</dbReference>
<keyword evidence="9 11" id="KW-0239">DNA-directed DNA polymerase</keyword>
<accession>A0AA48IC76</accession>
<dbReference type="InterPro" id="IPR012337">
    <property type="entry name" value="RNaseH-like_sf"/>
</dbReference>
<dbReference type="FunFam" id="3.30.420.10:FF:000045">
    <property type="entry name" value="3'-5' exonuclease DinG"/>
    <property type="match status" value="1"/>
</dbReference>
<dbReference type="Pfam" id="PF17657">
    <property type="entry name" value="DNA_pol3_finger"/>
    <property type="match status" value="1"/>
</dbReference>
<dbReference type="HAMAP" id="MF_00356">
    <property type="entry name" value="DNApol_PolC"/>
    <property type="match status" value="1"/>
</dbReference>
<dbReference type="Gene3D" id="3.30.1900.20">
    <property type="match status" value="2"/>
</dbReference>
<comment type="subcellular location">
    <subcellularLocation>
        <location evidence="11">Cytoplasm</location>
    </subcellularLocation>
</comment>
<dbReference type="GO" id="GO:0008408">
    <property type="term" value="F:3'-5' exonuclease activity"/>
    <property type="evidence" value="ECO:0007669"/>
    <property type="project" value="UniProtKB-UniRule"/>
</dbReference>
<organism evidence="14">
    <name type="scientific">Candidatus Paraimprobicoccus trichonymphae</name>
    <dbReference type="NCBI Taxonomy" id="3033793"/>
    <lineage>
        <taxon>Bacteria</taxon>
        <taxon>Bacillati</taxon>
        <taxon>Bacillota</taxon>
        <taxon>Clostridia</taxon>
        <taxon>Candidatus Paraimprobicoccus</taxon>
    </lineage>
</organism>
<evidence type="ECO:0000256" key="11">
    <source>
        <dbReference type="HAMAP-Rule" id="MF_00356"/>
    </source>
</evidence>
<evidence type="ECO:0000256" key="5">
    <source>
        <dbReference type="ARBA" id="ARBA00022705"/>
    </source>
</evidence>
<dbReference type="Pfam" id="PF14579">
    <property type="entry name" value="HHH_6"/>
    <property type="match status" value="1"/>
</dbReference>
<comment type="catalytic activity">
    <reaction evidence="10 11">
        <text>DNA(n) + a 2'-deoxyribonucleoside 5'-triphosphate = DNA(n+1) + diphosphate</text>
        <dbReference type="Rhea" id="RHEA:22508"/>
        <dbReference type="Rhea" id="RHEA-COMP:17339"/>
        <dbReference type="Rhea" id="RHEA-COMP:17340"/>
        <dbReference type="ChEBI" id="CHEBI:33019"/>
        <dbReference type="ChEBI" id="CHEBI:61560"/>
        <dbReference type="ChEBI" id="CHEBI:173112"/>
        <dbReference type="EC" id="2.7.7.7"/>
    </reaction>
</comment>
<gene>
    <name evidence="11" type="primary">polC</name>
    <name evidence="14" type="ORF">RsTaC01_0711</name>
</gene>
<dbReference type="Proteomes" id="UP001335720">
    <property type="component" value="Chromosome"/>
</dbReference>
<dbReference type="InterPro" id="IPR006054">
    <property type="entry name" value="DnaQ"/>
</dbReference>
<proteinExistence type="inferred from homology"/>